<dbReference type="GO" id="GO:0003676">
    <property type="term" value="F:nucleic acid binding"/>
    <property type="evidence" value="ECO:0007669"/>
    <property type="project" value="InterPro"/>
</dbReference>
<reference evidence="13 15" key="3">
    <citation type="submission" date="2017-07" db="EMBL/GenBank/DDBJ databases">
        <title>Prevalence of linear plasmids in Cutibacterium (Propionibacterium) acnes isolates obtained from prostatic tissue.</title>
        <authorList>
            <person name="Davidsson S."/>
            <person name="Carlsson J."/>
            <person name="Molling P."/>
            <person name="Andren O."/>
            <person name="Andersson S.-O."/>
            <person name="Brzuszkiewicz E."/>
            <person name="Poehlein A."/>
            <person name="Al-Zeer M."/>
            <person name="Brinkmann V."/>
            <person name="Scavenius C."/>
            <person name="Nazipi S."/>
            <person name="Soderquist B."/>
            <person name="Bruggemann H."/>
        </authorList>
    </citation>
    <scope>NUCLEOTIDE SEQUENCE [LARGE SCALE GENOMIC DNA]</scope>
    <source>
        <strain evidence="13 15">DSM 753</strain>
    </source>
</reference>
<dbReference type="Gene3D" id="1.10.10.1600">
    <property type="entry name" value="Bacterial DNA polymerase III alpha subunit, thumb domain"/>
    <property type="match status" value="1"/>
</dbReference>
<evidence type="ECO:0000259" key="11">
    <source>
        <dbReference type="SMART" id="SM00481"/>
    </source>
</evidence>
<dbReference type="GO" id="GO:0006260">
    <property type="term" value="P:DNA replication"/>
    <property type="evidence" value="ECO:0007669"/>
    <property type="project" value="UniProtKB-KW"/>
</dbReference>
<reference evidence="12 14" key="1">
    <citation type="submission" date="2007-08" db="EMBL/GenBank/DDBJ databases">
        <title>Draft genome sequence of Clostridium leptum (DSM 753).</title>
        <authorList>
            <person name="Sudarsanam P."/>
            <person name="Ley R."/>
            <person name="Guruge J."/>
            <person name="Turnbaugh P.J."/>
            <person name="Mahowald M."/>
            <person name="Liep D."/>
            <person name="Gordon J."/>
        </authorList>
    </citation>
    <scope>NUCLEOTIDE SEQUENCE [LARGE SCALE GENOMIC DNA]</scope>
    <source>
        <strain evidence="12 14">DSM 753</strain>
    </source>
</reference>
<sequence length="1203" mass="135361">MEETLSPWPGIRRCLNRFTFTAVKIEEKSKPWAGRKTLRPLLLLEESIMSGFVHLHLHTEYSLLDGACRINELIDTAVSQGAASVAITDHGSMYGVVDFYKAAKAKGIHPIIGCEVYVSPRKHTDKIHEFDSENRHLVLLCKNNTGYQNLAAMVSEAWINGFYNKPRVDDEMLETRSEGLIALSACLAGDIPRALVRGDYDAAKEKALKYNRIFGQGNFYLELQDHGIREQKQIAPMLIALSQETGIPLVVTNDCHYIHKEDSKMHQVLLCIQTNHTLEDDNNLEFGSDEFYFKTEEEMRSLFPQVPEACDNTVKIAEMCNVEFEFGNTKLPHFEVPDGQDHFEYFRNQCYEGFEKYYGTNADPSVRERLEYELNTIKTMGYVDYYLIVHDFIRYAKSVGIPVGPGRGSGAGSIAAYCIGITGIDPIKYNLLFERFLNPERVSMPDFDIDFCYERRQEVIDYVVRKYGADHVAQIITFGTMAARGAIRDVGRAMAMPYAAVDVIAKLVPMELGITLERALKVSPELKARYDADPQTRELIDMARKVEGMPRQASTHAAGVVITEQPVSFYVPLAKNNDAVVTQYTMTTLEELGLLKMDFLGLRTLTVLSDAEKMVRRKEPDFSIAHVPDDDPAVYRMLAEGSTNGVFQYESGGMKNVLVQLGPQSLEDLIAVISLYRPGPMDSIPKYIENRHHPERVTYLHPLLAGILDVTYGCIVYQEQVMQIFRTLAGYSLGRADIVRRAMSKKKHSVMEKERKIFIEGLVGGDGTVEVEGCIRRGVSREIAEKIFAEMESFASYAFNKSHATAYAWVSYQTAYMKYHYPKEFMAALLTSVLDNANKVAGYIEECSNMGIQVLPPNVNESGNGFTVTHGSIRFGLLAIRNLGRGFIARLLEEREQGGKYTSFYQFCKRLHGREMNRRTLESLIKSGALDGLGANRRQMLAVAETVLDNLDAEKKQNLDGQIGFFEAMGQAPRDEIAFPDVEEFPASELLSMEKEITGMYLSGHPMAAYAQAAAKLNAAKIGEIAEAHGEYDRYHDGTNVTLLCIINSVRLKTTKNNSTMAFVQIEDLYGGIEMLVFPKVLAEFGHLLKEGSVVQLKGRVSAREEEEPKIICEQVLPPPGGETEKKSRRPGLYLRMPSASSREKERAVLLLEIFEGPTPVYFYYTDQKKYLKAPASLWVDNNPVLLKELRYQLGEKNVIVID</sequence>
<evidence type="ECO:0000256" key="2">
    <source>
        <dbReference type="ARBA" id="ARBA00009496"/>
    </source>
</evidence>
<keyword evidence="8" id="KW-0239">DNA-directed DNA polymerase</keyword>
<dbReference type="SMART" id="SM00481">
    <property type="entry name" value="POLIIIAc"/>
    <property type="match status" value="1"/>
</dbReference>
<evidence type="ECO:0000256" key="8">
    <source>
        <dbReference type="ARBA" id="ARBA00022932"/>
    </source>
</evidence>
<comment type="function">
    <text evidence="9">DNA polymerase III is a complex, multichain enzyme responsible for most of the replicative synthesis in bacteria. This DNA polymerase also exhibits 3' to 5' exonuclease activity. The alpha chain is the DNA polymerase.</text>
</comment>
<dbReference type="HOGENOM" id="CLU_001600_0_0_9"/>
<accession>A7VPS8</accession>
<dbReference type="Pfam" id="PF07733">
    <property type="entry name" value="DNA_pol3_alpha"/>
    <property type="match status" value="1"/>
</dbReference>
<evidence type="ECO:0000256" key="9">
    <source>
        <dbReference type="ARBA" id="ARBA00025611"/>
    </source>
</evidence>
<keyword evidence="6 12" id="KW-0548">Nucleotidyltransferase</keyword>
<dbReference type="InterPro" id="IPR011708">
    <property type="entry name" value="DNA_pol3_alpha_NTPase_dom"/>
</dbReference>
<dbReference type="InterPro" id="IPR003141">
    <property type="entry name" value="Pol/His_phosphatase_N"/>
</dbReference>
<comment type="catalytic activity">
    <reaction evidence="10">
        <text>DNA(n) + a 2'-deoxyribonucleoside 5'-triphosphate = DNA(n+1) + diphosphate</text>
        <dbReference type="Rhea" id="RHEA:22508"/>
        <dbReference type="Rhea" id="RHEA-COMP:17339"/>
        <dbReference type="Rhea" id="RHEA-COMP:17340"/>
        <dbReference type="ChEBI" id="CHEBI:33019"/>
        <dbReference type="ChEBI" id="CHEBI:61560"/>
        <dbReference type="ChEBI" id="CHEBI:173112"/>
        <dbReference type="EC" id="2.7.7.7"/>
    </reaction>
</comment>
<dbReference type="InterPro" id="IPR004365">
    <property type="entry name" value="NA-bd_OB_tRNA"/>
</dbReference>
<dbReference type="NCBIfam" id="NF004226">
    <property type="entry name" value="PRK05673.1"/>
    <property type="match status" value="1"/>
</dbReference>
<dbReference type="GO" id="GO:0005737">
    <property type="term" value="C:cytoplasm"/>
    <property type="evidence" value="ECO:0007669"/>
    <property type="project" value="UniProtKB-SubCell"/>
</dbReference>
<evidence type="ECO:0000313" key="13">
    <source>
        <dbReference type="EMBL" id="PEQ24331.1"/>
    </source>
</evidence>
<keyword evidence="5 12" id="KW-0808">Transferase</keyword>
<dbReference type="InterPro" id="IPR012340">
    <property type="entry name" value="NA-bd_OB-fold"/>
</dbReference>
<reference evidence="12 14" key="2">
    <citation type="submission" date="2007-08" db="EMBL/GenBank/DDBJ databases">
        <authorList>
            <person name="Fulton L."/>
            <person name="Clifton S."/>
            <person name="Fulton B."/>
            <person name="Xu J."/>
            <person name="Minx P."/>
            <person name="Pepin K.H."/>
            <person name="Johnson M."/>
            <person name="Thiruvilangam P."/>
            <person name="Bhonagiri V."/>
            <person name="Nash W.E."/>
            <person name="Wang C."/>
            <person name="Mardis E.R."/>
            <person name="Wilson R.K."/>
        </authorList>
    </citation>
    <scope>NUCLEOTIDE SEQUENCE [LARGE SCALE GENOMIC DNA]</scope>
    <source>
        <strain evidence="12 14">DSM 753</strain>
    </source>
</reference>
<comment type="subcellular location">
    <subcellularLocation>
        <location evidence="1">Cytoplasm</location>
    </subcellularLocation>
</comment>
<evidence type="ECO:0000256" key="4">
    <source>
        <dbReference type="ARBA" id="ARBA00019114"/>
    </source>
</evidence>
<keyword evidence="7" id="KW-0235">DNA replication</keyword>
<name>A7VPS8_9FIRM</name>
<evidence type="ECO:0000256" key="5">
    <source>
        <dbReference type="ARBA" id="ARBA00022679"/>
    </source>
</evidence>
<feature type="domain" description="Polymerase/histidinol phosphatase N-terminal" evidence="11">
    <location>
        <begin position="53"/>
        <end position="120"/>
    </location>
</feature>
<organism evidence="12 14">
    <name type="scientific">[Clostridium] leptum DSM 753</name>
    <dbReference type="NCBI Taxonomy" id="428125"/>
    <lineage>
        <taxon>Bacteria</taxon>
        <taxon>Bacillati</taxon>
        <taxon>Bacillota</taxon>
        <taxon>Clostridia</taxon>
        <taxon>Eubacteriales</taxon>
        <taxon>Oscillospiraceae</taxon>
        <taxon>Oscillospiraceae incertae sedis</taxon>
    </lineage>
</organism>
<dbReference type="NCBIfam" id="NF005298">
    <property type="entry name" value="PRK06826.1"/>
    <property type="match status" value="1"/>
</dbReference>
<dbReference type="InterPro" id="IPR004013">
    <property type="entry name" value="PHP_dom"/>
</dbReference>
<dbReference type="CDD" id="cd04485">
    <property type="entry name" value="DnaE_OBF"/>
    <property type="match status" value="1"/>
</dbReference>
<dbReference type="eggNOG" id="COG0587">
    <property type="taxonomic scope" value="Bacteria"/>
</dbReference>
<dbReference type="AlphaFoldDB" id="A7VPS8"/>
<evidence type="ECO:0000313" key="14">
    <source>
        <dbReference type="Proteomes" id="UP000003490"/>
    </source>
</evidence>
<dbReference type="Gene3D" id="1.10.150.870">
    <property type="match status" value="1"/>
</dbReference>
<dbReference type="Pfam" id="PF01336">
    <property type="entry name" value="tRNA_anti-codon"/>
    <property type="match status" value="1"/>
</dbReference>
<dbReference type="Gene3D" id="3.20.20.140">
    <property type="entry name" value="Metal-dependent hydrolases"/>
    <property type="match status" value="1"/>
</dbReference>
<evidence type="ECO:0000256" key="1">
    <source>
        <dbReference type="ARBA" id="ARBA00004496"/>
    </source>
</evidence>
<dbReference type="Pfam" id="PF14579">
    <property type="entry name" value="HHH_6"/>
    <property type="match status" value="1"/>
</dbReference>
<dbReference type="InterPro" id="IPR016195">
    <property type="entry name" value="Pol/histidinol_Pase-like"/>
</dbReference>
<dbReference type="EC" id="2.7.7.7" evidence="3"/>
<evidence type="ECO:0000256" key="6">
    <source>
        <dbReference type="ARBA" id="ARBA00022695"/>
    </source>
</evidence>
<evidence type="ECO:0000256" key="7">
    <source>
        <dbReference type="ARBA" id="ARBA00022705"/>
    </source>
</evidence>
<dbReference type="CDD" id="cd12113">
    <property type="entry name" value="PHP_PolIIIA_DnaE3"/>
    <property type="match status" value="1"/>
</dbReference>
<dbReference type="PANTHER" id="PTHR32294:SF0">
    <property type="entry name" value="DNA POLYMERASE III SUBUNIT ALPHA"/>
    <property type="match status" value="1"/>
</dbReference>
<evidence type="ECO:0000256" key="3">
    <source>
        <dbReference type="ARBA" id="ARBA00012417"/>
    </source>
</evidence>
<dbReference type="InterPro" id="IPR040982">
    <property type="entry name" value="DNA_pol3_finger"/>
</dbReference>
<dbReference type="Proteomes" id="UP000220611">
    <property type="component" value="Unassembled WGS sequence"/>
</dbReference>
<proteinExistence type="inferred from homology"/>
<evidence type="ECO:0000313" key="15">
    <source>
        <dbReference type="Proteomes" id="UP000220611"/>
    </source>
</evidence>
<dbReference type="Pfam" id="PF17657">
    <property type="entry name" value="DNA_pol3_finger"/>
    <property type="match status" value="1"/>
</dbReference>
<dbReference type="NCBIfam" id="TIGR00594">
    <property type="entry name" value="polc"/>
    <property type="match status" value="1"/>
</dbReference>
<keyword evidence="15" id="KW-1185">Reference proteome</keyword>
<dbReference type="InterPro" id="IPR029460">
    <property type="entry name" value="DNAPol_HHH"/>
</dbReference>
<dbReference type="PANTHER" id="PTHR32294">
    <property type="entry name" value="DNA POLYMERASE III SUBUNIT ALPHA"/>
    <property type="match status" value="1"/>
</dbReference>
<dbReference type="InterPro" id="IPR041931">
    <property type="entry name" value="DNA_pol3_alpha_thumb_dom"/>
</dbReference>
<dbReference type="EMBL" id="ABCB02000013">
    <property type="protein sequence ID" value="EDO62740.1"/>
    <property type="molecule type" value="Genomic_DNA"/>
</dbReference>
<dbReference type="InterPro" id="IPR004805">
    <property type="entry name" value="DnaE2/DnaE/PolC"/>
</dbReference>
<dbReference type="SUPFAM" id="SSF89550">
    <property type="entry name" value="PHP domain-like"/>
    <property type="match status" value="1"/>
</dbReference>
<dbReference type="GO" id="GO:0008408">
    <property type="term" value="F:3'-5' exonuclease activity"/>
    <property type="evidence" value="ECO:0007669"/>
    <property type="project" value="InterPro"/>
</dbReference>
<dbReference type="EMBL" id="NOXF01000006">
    <property type="protein sequence ID" value="PEQ24331.1"/>
    <property type="molecule type" value="Genomic_DNA"/>
</dbReference>
<comment type="similarity">
    <text evidence="2">Belongs to the DNA polymerase type-C family. DnaE subfamily.</text>
</comment>
<dbReference type="Gene3D" id="2.40.50.140">
    <property type="entry name" value="Nucleic acid-binding proteins"/>
    <property type="match status" value="1"/>
</dbReference>
<dbReference type="Pfam" id="PF02811">
    <property type="entry name" value="PHP"/>
    <property type="match status" value="1"/>
</dbReference>
<dbReference type="Proteomes" id="UP000003490">
    <property type="component" value="Unassembled WGS sequence"/>
</dbReference>
<comment type="caution">
    <text evidence="12">The sequence shown here is derived from an EMBL/GenBank/DDBJ whole genome shotgun (WGS) entry which is preliminary data.</text>
</comment>
<evidence type="ECO:0000313" key="12">
    <source>
        <dbReference type="EMBL" id="EDO62740.1"/>
    </source>
</evidence>
<dbReference type="GO" id="GO:0003887">
    <property type="term" value="F:DNA-directed DNA polymerase activity"/>
    <property type="evidence" value="ECO:0007669"/>
    <property type="project" value="UniProtKB-KW"/>
</dbReference>
<gene>
    <name evidence="13" type="ORF">CH238_09045</name>
    <name evidence="12" type="ORF">CLOLEP_00555</name>
</gene>
<protein>
    <recommendedName>
        <fullName evidence="4">DNA polymerase III subunit alpha</fullName>
        <ecNumber evidence="3">2.7.7.7</ecNumber>
    </recommendedName>
</protein>
<evidence type="ECO:0000256" key="10">
    <source>
        <dbReference type="ARBA" id="ARBA00049244"/>
    </source>
</evidence>